<protein>
    <submittedName>
        <fullName evidence="1">2291_t:CDS:1</fullName>
    </submittedName>
</protein>
<organism evidence="1 2">
    <name type="scientific">Acaulospora colombiana</name>
    <dbReference type="NCBI Taxonomy" id="27376"/>
    <lineage>
        <taxon>Eukaryota</taxon>
        <taxon>Fungi</taxon>
        <taxon>Fungi incertae sedis</taxon>
        <taxon>Mucoromycota</taxon>
        <taxon>Glomeromycotina</taxon>
        <taxon>Glomeromycetes</taxon>
        <taxon>Diversisporales</taxon>
        <taxon>Acaulosporaceae</taxon>
        <taxon>Acaulospora</taxon>
    </lineage>
</organism>
<comment type="caution">
    <text evidence="1">The sequence shown here is derived from an EMBL/GenBank/DDBJ whole genome shotgun (WGS) entry which is preliminary data.</text>
</comment>
<gene>
    <name evidence="1" type="ORF">ACOLOM_LOCUS12633</name>
</gene>
<name>A0ACA9QEM4_9GLOM</name>
<feature type="non-terminal residue" evidence="1">
    <location>
        <position position="1"/>
    </location>
</feature>
<proteinExistence type="predicted"/>
<sequence>LVDLHLEMYFGGRGGKHAHGLLDAADQSTDQVDTPIDENWKTPTEEHFDEILGARVMEDVRTPSYQ</sequence>
<evidence type="ECO:0000313" key="1">
    <source>
        <dbReference type="EMBL" id="CAG8749663.1"/>
    </source>
</evidence>
<dbReference type="EMBL" id="CAJVPT010052459">
    <property type="protein sequence ID" value="CAG8749663.1"/>
    <property type="molecule type" value="Genomic_DNA"/>
</dbReference>
<keyword evidence="2" id="KW-1185">Reference proteome</keyword>
<accession>A0ACA9QEM4</accession>
<evidence type="ECO:0000313" key="2">
    <source>
        <dbReference type="Proteomes" id="UP000789525"/>
    </source>
</evidence>
<dbReference type="Proteomes" id="UP000789525">
    <property type="component" value="Unassembled WGS sequence"/>
</dbReference>
<reference evidence="1" key="1">
    <citation type="submission" date="2021-06" db="EMBL/GenBank/DDBJ databases">
        <authorList>
            <person name="Kallberg Y."/>
            <person name="Tangrot J."/>
            <person name="Rosling A."/>
        </authorList>
    </citation>
    <scope>NUCLEOTIDE SEQUENCE</scope>
    <source>
        <strain evidence="1">CL356</strain>
    </source>
</reference>